<evidence type="ECO:0000313" key="17">
    <source>
        <dbReference type="Proteomes" id="UP000799421"/>
    </source>
</evidence>
<evidence type="ECO:0000256" key="6">
    <source>
        <dbReference type="ARBA" id="ARBA00022801"/>
    </source>
</evidence>
<keyword evidence="3" id="KW-0690">Ribosome biogenesis</keyword>
<evidence type="ECO:0000259" key="14">
    <source>
        <dbReference type="PROSITE" id="PS51192"/>
    </source>
</evidence>
<sequence length="585" mass="65198">MAEKRTKTFDAITPPLAEWILDYTRSMGFERTTPIQALAIPELLGNKDLVVEAVTGSGKTLSFLIPLVSRILKAEDANVKGAVKSIVVAPTKELATQIFGVLIHLLGFHEGSAVAMHAQGGGDAPPGAKIIPQLLVGGRTKLVEDLTTFTRISPNVLVATPRRLVEVLQSSRVVLKRHHFDLLVLDEADRLLDPNFQAEMGRILEMIPKERRTGLYSASVSDAVSEFVRVGLRHPFKISAKVRSKSGAVDKKTPDTLQLYYLTCAPTGKLPYLKTILAAIRPKKTIIFVSTRASVDFWKDVLPSLLSIPVIPKHGGYRDALRAKNLARFRDTLDPAILLTTDVLARGIDLPDIDLVVHLDPPTQPKDFIHRCGRSGRAGRRGMAIVFLHENERDYIPYLALQGTRVEPWPLPELDGRVEGEVREQIRGVLVDKRGCYERCQRAFVSWVQAYSKTVPGECFDLGELDWVELGRAWGLLCWPKMPEVRRYCPPAGGDRGYGLDVPEGIDVEKLKGGEGKVVIGKKGDALRRKEKAWSAQKERKAVKAARREKKEVLRRAKGRDRRLEELIERARNQASEEVFEGFSD</sequence>
<protein>
    <recommendedName>
        <fullName evidence="2">RNA helicase</fullName>
        <ecNumber evidence="2">3.6.4.13</ecNumber>
    </recommendedName>
</protein>
<dbReference type="InterPro" id="IPR014001">
    <property type="entry name" value="Helicase_ATP-bd"/>
</dbReference>
<keyword evidence="9" id="KW-0694">RNA-binding</keyword>
<dbReference type="EC" id="3.6.4.13" evidence="2"/>
<feature type="domain" description="Helicase C-terminal" evidence="15">
    <location>
        <begin position="272"/>
        <end position="417"/>
    </location>
</feature>
<dbReference type="InterPro" id="IPR001650">
    <property type="entry name" value="Helicase_C-like"/>
</dbReference>
<dbReference type="PANTHER" id="PTHR47959">
    <property type="entry name" value="ATP-DEPENDENT RNA HELICASE RHLE-RELATED"/>
    <property type="match status" value="1"/>
</dbReference>
<dbReference type="Pfam" id="PF13959">
    <property type="entry name" value="CTE_SPB4"/>
    <property type="match status" value="1"/>
</dbReference>
<dbReference type="PROSITE" id="PS51192">
    <property type="entry name" value="HELICASE_ATP_BIND_1"/>
    <property type="match status" value="1"/>
</dbReference>
<keyword evidence="7 12" id="KW-0347">Helicase</keyword>
<evidence type="ECO:0000256" key="7">
    <source>
        <dbReference type="ARBA" id="ARBA00022806"/>
    </source>
</evidence>
<dbReference type="SMART" id="SM01178">
    <property type="entry name" value="DUF4217"/>
    <property type="match status" value="1"/>
</dbReference>
<evidence type="ECO:0000256" key="13">
    <source>
        <dbReference type="SAM" id="Coils"/>
    </source>
</evidence>
<evidence type="ECO:0000256" key="3">
    <source>
        <dbReference type="ARBA" id="ARBA00022517"/>
    </source>
</evidence>
<evidence type="ECO:0000256" key="10">
    <source>
        <dbReference type="ARBA" id="ARBA00023242"/>
    </source>
</evidence>
<evidence type="ECO:0000313" key="16">
    <source>
        <dbReference type="EMBL" id="KAF2864258.1"/>
    </source>
</evidence>
<dbReference type="Pfam" id="PF00271">
    <property type="entry name" value="Helicase_C"/>
    <property type="match status" value="1"/>
</dbReference>
<dbReference type="CDD" id="cd18787">
    <property type="entry name" value="SF2_C_DEAD"/>
    <property type="match status" value="1"/>
</dbReference>
<dbReference type="Proteomes" id="UP000799421">
    <property type="component" value="Unassembled WGS sequence"/>
</dbReference>
<evidence type="ECO:0000256" key="8">
    <source>
        <dbReference type="ARBA" id="ARBA00022840"/>
    </source>
</evidence>
<dbReference type="InterPro" id="IPR050079">
    <property type="entry name" value="DEAD_box_RNA_helicase"/>
</dbReference>
<dbReference type="GO" id="GO:0005524">
    <property type="term" value="F:ATP binding"/>
    <property type="evidence" value="ECO:0007669"/>
    <property type="project" value="UniProtKB-KW"/>
</dbReference>
<dbReference type="AlphaFoldDB" id="A0A6A7CCW3"/>
<proteinExistence type="inferred from homology"/>
<dbReference type="Gene3D" id="3.40.50.300">
    <property type="entry name" value="P-loop containing nucleotide triphosphate hydrolases"/>
    <property type="match status" value="2"/>
</dbReference>
<evidence type="ECO:0000256" key="11">
    <source>
        <dbReference type="ARBA" id="ARBA00047984"/>
    </source>
</evidence>
<name>A0A6A7CCW3_9PEZI</name>
<dbReference type="EMBL" id="MU005957">
    <property type="protein sequence ID" value="KAF2864258.1"/>
    <property type="molecule type" value="Genomic_DNA"/>
</dbReference>
<dbReference type="GO" id="GO:0003724">
    <property type="term" value="F:RNA helicase activity"/>
    <property type="evidence" value="ECO:0007669"/>
    <property type="project" value="UniProtKB-EC"/>
</dbReference>
<dbReference type="Pfam" id="PF00270">
    <property type="entry name" value="DEAD"/>
    <property type="match status" value="1"/>
</dbReference>
<feature type="domain" description="Helicase ATP-binding" evidence="14">
    <location>
        <begin position="40"/>
        <end position="238"/>
    </location>
</feature>
<dbReference type="GO" id="GO:0016787">
    <property type="term" value="F:hydrolase activity"/>
    <property type="evidence" value="ECO:0007669"/>
    <property type="project" value="UniProtKB-KW"/>
</dbReference>
<comment type="similarity">
    <text evidence="12">Belongs to the DEAD box helicase family.</text>
</comment>
<reference evidence="16" key="1">
    <citation type="journal article" date="2020" name="Stud. Mycol.">
        <title>101 Dothideomycetes genomes: a test case for predicting lifestyles and emergence of pathogens.</title>
        <authorList>
            <person name="Haridas S."/>
            <person name="Albert R."/>
            <person name="Binder M."/>
            <person name="Bloem J."/>
            <person name="Labutti K."/>
            <person name="Salamov A."/>
            <person name="Andreopoulos B."/>
            <person name="Baker S."/>
            <person name="Barry K."/>
            <person name="Bills G."/>
            <person name="Bluhm B."/>
            <person name="Cannon C."/>
            <person name="Castanera R."/>
            <person name="Culley D."/>
            <person name="Daum C."/>
            <person name="Ezra D."/>
            <person name="Gonzalez J."/>
            <person name="Henrissat B."/>
            <person name="Kuo A."/>
            <person name="Liang C."/>
            <person name="Lipzen A."/>
            <person name="Lutzoni F."/>
            <person name="Magnuson J."/>
            <person name="Mondo S."/>
            <person name="Nolan M."/>
            <person name="Ohm R."/>
            <person name="Pangilinan J."/>
            <person name="Park H.-J."/>
            <person name="Ramirez L."/>
            <person name="Alfaro M."/>
            <person name="Sun H."/>
            <person name="Tritt A."/>
            <person name="Yoshinaga Y."/>
            <person name="Zwiers L.-H."/>
            <person name="Turgeon B."/>
            <person name="Goodwin S."/>
            <person name="Spatafora J."/>
            <person name="Crous P."/>
            <person name="Grigoriev I."/>
        </authorList>
    </citation>
    <scope>NUCLEOTIDE SEQUENCE</scope>
    <source>
        <strain evidence="16">CBS 480.64</strain>
    </source>
</reference>
<evidence type="ECO:0000256" key="5">
    <source>
        <dbReference type="ARBA" id="ARBA00022741"/>
    </source>
</evidence>
<dbReference type="OrthoDB" id="7396459at2759"/>
<dbReference type="GO" id="GO:0005829">
    <property type="term" value="C:cytosol"/>
    <property type="evidence" value="ECO:0007669"/>
    <property type="project" value="TreeGrafter"/>
</dbReference>
<dbReference type="PROSITE" id="PS00039">
    <property type="entry name" value="DEAD_ATP_HELICASE"/>
    <property type="match status" value="1"/>
</dbReference>
<gene>
    <name evidence="16" type="ORF">K470DRAFT_291965</name>
</gene>
<dbReference type="InterPro" id="IPR027417">
    <property type="entry name" value="P-loop_NTPase"/>
</dbReference>
<evidence type="ECO:0000256" key="1">
    <source>
        <dbReference type="ARBA" id="ARBA00004604"/>
    </source>
</evidence>
<organism evidence="16 17">
    <name type="scientific">Piedraia hortae CBS 480.64</name>
    <dbReference type="NCBI Taxonomy" id="1314780"/>
    <lineage>
        <taxon>Eukaryota</taxon>
        <taxon>Fungi</taxon>
        <taxon>Dikarya</taxon>
        <taxon>Ascomycota</taxon>
        <taxon>Pezizomycotina</taxon>
        <taxon>Dothideomycetes</taxon>
        <taxon>Dothideomycetidae</taxon>
        <taxon>Capnodiales</taxon>
        <taxon>Piedraiaceae</taxon>
        <taxon>Piedraia</taxon>
    </lineage>
</organism>
<keyword evidence="10" id="KW-0539">Nucleus</keyword>
<keyword evidence="8 12" id="KW-0067">ATP-binding</keyword>
<dbReference type="GO" id="GO:0006364">
    <property type="term" value="P:rRNA processing"/>
    <property type="evidence" value="ECO:0007669"/>
    <property type="project" value="UniProtKB-KW"/>
</dbReference>
<dbReference type="PROSITE" id="PS51194">
    <property type="entry name" value="HELICASE_CTER"/>
    <property type="match status" value="1"/>
</dbReference>
<dbReference type="GO" id="GO:0005730">
    <property type="term" value="C:nucleolus"/>
    <property type="evidence" value="ECO:0007669"/>
    <property type="project" value="UniProtKB-SubCell"/>
</dbReference>
<keyword evidence="17" id="KW-1185">Reference proteome</keyword>
<accession>A0A6A7CCW3</accession>
<evidence type="ECO:0000256" key="4">
    <source>
        <dbReference type="ARBA" id="ARBA00022552"/>
    </source>
</evidence>
<feature type="coiled-coil region" evidence="13">
    <location>
        <begin position="536"/>
        <end position="574"/>
    </location>
</feature>
<dbReference type="PANTHER" id="PTHR47959:SF1">
    <property type="entry name" value="ATP-DEPENDENT RNA HELICASE DBPA"/>
    <property type="match status" value="1"/>
</dbReference>
<dbReference type="SUPFAM" id="SSF52540">
    <property type="entry name" value="P-loop containing nucleoside triphosphate hydrolases"/>
    <property type="match status" value="1"/>
</dbReference>
<evidence type="ECO:0000256" key="12">
    <source>
        <dbReference type="RuleBase" id="RU000492"/>
    </source>
</evidence>
<dbReference type="InterPro" id="IPR000629">
    <property type="entry name" value="RNA-helicase_DEAD-box_CS"/>
</dbReference>
<comment type="subcellular location">
    <subcellularLocation>
        <location evidence="1">Nucleus</location>
        <location evidence="1">Nucleolus</location>
    </subcellularLocation>
</comment>
<keyword evidence="4" id="KW-0698">rRNA processing</keyword>
<dbReference type="GO" id="GO:0003723">
    <property type="term" value="F:RNA binding"/>
    <property type="evidence" value="ECO:0007669"/>
    <property type="project" value="UniProtKB-KW"/>
</dbReference>
<evidence type="ECO:0000256" key="9">
    <source>
        <dbReference type="ARBA" id="ARBA00022884"/>
    </source>
</evidence>
<dbReference type="SMART" id="SM00490">
    <property type="entry name" value="HELICc"/>
    <property type="match status" value="1"/>
</dbReference>
<dbReference type="CDD" id="cd17960">
    <property type="entry name" value="DEADc_DDX55"/>
    <property type="match status" value="1"/>
</dbReference>
<comment type="catalytic activity">
    <reaction evidence="11">
        <text>ATP + H2O = ADP + phosphate + H(+)</text>
        <dbReference type="Rhea" id="RHEA:13065"/>
        <dbReference type="ChEBI" id="CHEBI:15377"/>
        <dbReference type="ChEBI" id="CHEBI:15378"/>
        <dbReference type="ChEBI" id="CHEBI:30616"/>
        <dbReference type="ChEBI" id="CHEBI:43474"/>
        <dbReference type="ChEBI" id="CHEBI:456216"/>
        <dbReference type="EC" id="3.6.4.13"/>
    </reaction>
</comment>
<dbReference type="InterPro" id="IPR011545">
    <property type="entry name" value="DEAD/DEAH_box_helicase_dom"/>
</dbReference>
<evidence type="ECO:0000259" key="15">
    <source>
        <dbReference type="PROSITE" id="PS51194"/>
    </source>
</evidence>
<keyword evidence="5 12" id="KW-0547">Nucleotide-binding</keyword>
<dbReference type="SMART" id="SM00487">
    <property type="entry name" value="DEXDc"/>
    <property type="match status" value="1"/>
</dbReference>
<evidence type="ECO:0000256" key="2">
    <source>
        <dbReference type="ARBA" id="ARBA00012552"/>
    </source>
</evidence>
<keyword evidence="6 12" id="KW-0378">Hydrolase</keyword>
<dbReference type="InterPro" id="IPR025313">
    <property type="entry name" value="SPB4-like_CTE"/>
</dbReference>
<keyword evidence="13" id="KW-0175">Coiled coil</keyword>